<dbReference type="EMBL" id="FNFT01000006">
    <property type="protein sequence ID" value="SDK27835.1"/>
    <property type="molecule type" value="Genomic_DNA"/>
</dbReference>
<comment type="similarity">
    <text evidence="1">Belongs to the CTAG/PCC1 family.</text>
</comment>
<keyword evidence="3" id="KW-1185">Reference proteome</keyword>
<name>A0A1G9AMT2_9EURY</name>
<proteinExistence type="inferred from homology"/>
<evidence type="ECO:0000313" key="2">
    <source>
        <dbReference type="EMBL" id="SDK27835.1"/>
    </source>
</evidence>
<dbReference type="RefSeq" id="WP_066958786.1">
    <property type="nucleotide sequence ID" value="NZ_BCNX01000014.1"/>
</dbReference>
<evidence type="ECO:0000313" key="3">
    <source>
        <dbReference type="Proteomes" id="UP000326500"/>
    </source>
</evidence>
<sequence length="82" mass="9150">MNHHTAVFAFTTEDARALYLSVCQEMGDVGDRSSVHVRLEGTDRLILEVTASDIPALRAALNTWLRLITIAIEMREIVAPQE</sequence>
<dbReference type="OrthoDB" id="8982at2157"/>
<dbReference type="NCBIfam" id="NF011470">
    <property type="entry name" value="PRK14887.1"/>
    <property type="match status" value="1"/>
</dbReference>
<organism evidence="2 3">
    <name type="scientific">Methanoculleus thermophilus</name>
    <dbReference type="NCBI Taxonomy" id="2200"/>
    <lineage>
        <taxon>Archaea</taxon>
        <taxon>Methanobacteriati</taxon>
        <taxon>Methanobacteriota</taxon>
        <taxon>Stenosarchaea group</taxon>
        <taxon>Methanomicrobia</taxon>
        <taxon>Methanomicrobiales</taxon>
        <taxon>Methanomicrobiaceae</taxon>
        <taxon>Methanoculleus</taxon>
    </lineage>
</organism>
<gene>
    <name evidence="2" type="ORF">SAMN04488571_106114</name>
</gene>
<dbReference type="STRING" id="2200.GCA_001571405_02207"/>
<dbReference type="Pfam" id="PF09341">
    <property type="entry name" value="Pcc1"/>
    <property type="match status" value="1"/>
</dbReference>
<dbReference type="Gene3D" id="3.30.310.50">
    <property type="entry name" value="Alpha-D-phosphohexomutase, C-terminal domain"/>
    <property type="match status" value="1"/>
</dbReference>
<evidence type="ECO:0000256" key="1">
    <source>
        <dbReference type="ARBA" id="ARBA00007073"/>
    </source>
</evidence>
<accession>A0A1G9AMT2</accession>
<dbReference type="AlphaFoldDB" id="A0A1G9AMT2"/>
<protein>
    <submittedName>
        <fullName evidence="2">KEOPS complex subunit Pcc1</fullName>
    </submittedName>
</protein>
<reference evidence="2 3" key="1">
    <citation type="submission" date="2016-10" db="EMBL/GenBank/DDBJ databases">
        <authorList>
            <person name="Varghese N."/>
            <person name="Submissions S."/>
        </authorList>
    </citation>
    <scope>NUCLEOTIDE SEQUENCE [LARGE SCALE GENOMIC DNA]</scope>
    <source>
        <strain evidence="2 3">DSM 2373</strain>
    </source>
</reference>
<dbReference type="Proteomes" id="UP000326500">
    <property type="component" value="Unassembled WGS sequence"/>
</dbReference>
<dbReference type="InterPro" id="IPR015419">
    <property type="entry name" value="CTAG/Pcc1"/>
</dbReference>